<gene>
    <name evidence="2" type="ORF">H920_15356</name>
</gene>
<dbReference type="EMBL" id="KN123809">
    <property type="protein sequence ID" value="KFO23191.1"/>
    <property type="molecule type" value="Genomic_DNA"/>
</dbReference>
<dbReference type="AlphaFoldDB" id="A0A091DKA3"/>
<evidence type="ECO:0000313" key="3">
    <source>
        <dbReference type="Proteomes" id="UP000028990"/>
    </source>
</evidence>
<evidence type="ECO:0000256" key="1">
    <source>
        <dbReference type="SAM" id="MobiDB-lite"/>
    </source>
</evidence>
<feature type="region of interest" description="Disordered" evidence="1">
    <location>
        <begin position="54"/>
        <end position="100"/>
    </location>
</feature>
<proteinExistence type="predicted"/>
<reference evidence="2 3" key="1">
    <citation type="submission" date="2013-11" db="EMBL/GenBank/DDBJ databases">
        <title>The Damaraland mole rat (Fukomys damarensis) genome and evolution of African mole rats.</title>
        <authorList>
            <person name="Gladyshev V.N."/>
            <person name="Fang X."/>
        </authorList>
    </citation>
    <scope>NUCLEOTIDE SEQUENCE [LARGE SCALE GENOMIC DNA]</scope>
    <source>
        <tissue evidence="2">Liver</tissue>
    </source>
</reference>
<keyword evidence="3" id="KW-1185">Reference proteome</keyword>
<accession>A0A091DKA3</accession>
<name>A0A091DKA3_FUKDA</name>
<feature type="compositionally biased region" description="Basic and acidic residues" evidence="1">
    <location>
        <begin position="83"/>
        <end position="100"/>
    </location>
</feature>
<evidence type="ECO:0000313" key="2">
    <source>
        <dbReference type="EMBL" id="KFO23191.1"/>
    </source>
</evidence>
<organism evidence="2 3">
    <name type="scientific">Fukomys damarensis</name>
    <name type="common">Damaraland mole rat</name>
    <name type="synonym">Cryptomys damarensis</name>
    <dbReference type="NCBI Taxonomy" id="885580"/>
    <lineage>
        <taxon>Eukaryota</taxon>
        <taxon>Metazoa</taxon>
        <taxon>Chordata</taxon>
        <taxon>Craniata</taxon>
        <taxon>Vertebrata</taxon>
        <taxon>Euteleostomi</taxon>
        <taxon>Mammalia</taxon>
        <taxon>Eutheria</taxon>
        <taxon>Euarchontoglires</taxon>
        <taxon>Glires</taxon>
        <taxon>Rodentia</taxon>
        <taxon>Hystricomorpha</taxon>
        <taxon>Bathyergidae</taxon>
        <taxon>Fukomys</taxon>
    </lineage>
</organism>
<feature type="compositionally biased region" description="Polar residues" evidence="1">
    <location>
        <begin position="55"/>
        <end position="67"/>
    </location>
</feature>
<dbReference type="Proteomes" id="UP000028990">
    <property type="component" value="Unassembled WGS sequence"/>
</dbReference>
<sequence length="100" mass="10401">MGKQLSTHDLRLTVAFPAGDSLHRGGLSSKAALFAGCHSLRYKTLGAEQHAAGITAQSAKPDTQQAAASGVRKGDSPAAPLLCHREQGDETHRTEGEPAV</sequence>
<protein>
    <submittedName>
        <fullName evidence="2">Uncharacterized protein</fullName>
    </submittedName>
</protein>